<comment type="caution">
    <text evidence="1">The sequence shown here is derived from an EMBL/GenBank/DDBJ whole genome shotgun (WGS) entry which is preliminary data.</text>
</comment>
<dbReference type="Proteomes" id="UP000038009">
    <property type="component" value="Unassembled WGS sequence"/>
</dbReference>
<proteinExistence type="predicted"/>
<dbReference type="AlphaFoldDB" id="A0A0N1IA55"/>
<dbReference type="OMA" id="GTAYRNY"/>
<evidence type="ECO:0000313" key="1">
    <source>
        <dbReference type="EMBL" id="KPI89114.1"/>
    </source>
</evidence>
<protein>
    <submittedName>
        <fullName evidence="1">Uncharacterized protein</fullName>
    </submittedName>
</protein>
<evidence type="ECO:0000313" key="2">
    <source>
        <dbReference type="Proteomes" id="UP000038009"/>
    </source>
</evidence>
<name>A0A0N1IA55_LEPSE</name>
<keyword evidence="2" id="KW-1185">Reference proteome</keyword>
<sequence length="479" mass="52302">MPLQRGEGFFEALFGFQEAEYFSTRHQLFSKCTFETKRRHTSPDIQGVFKERALFEHPSLGRCHLISSGWHSTPSVAHLREETAKLVGVFEAQRPGVLAELREAPPVLQGEEEVSKSCAPSTASISSAEPSTAPWVQCSHTTGKSEALHLCFPNAFFQVASQLNALEFISPDVTPEDGVTHYVHDRTQGPACALACMAGTAYRNYLLHPNYFNAGATQLTEVGESQRGQQALHQLSLLDDLTAYLTQSHGTSTSAALPKVEFDHFYRVRGGYFHPTPSISGLQDRLGSIAASQGTTLTSVEEALISRLRIALAEDATVTLPLHHGCEDDTSLSTLHEVSQSYNSALSLPPPPLAEVLDNVWAGMALLSRIILRGTYEATLLAAVQHTLRSLEQQSEAARTANTRSGAGTAQFRLPPIFLTKVGGGVFHNDAAWIAAAIESAVCRVAPLGVPLDIRLVHHRAVEPYYAQYFSSWPLRRSM</sequence>
<dbReference type="OrthoDB" id="5207264at2759"/>
<dbReference type="VEuPathDB" id="TriTrypDB:Lsey_0031_0150"/>
<organism evidence="1 2">
    <name type="scientific">Leptomonas seymouri</name>
    <dbReference type="NCBI Taxonomy" id="5684"/>
    <lineage>
        <taxon>Eukaryota</taxon>
        <taxon>Discoba</taxon>
        <taxon>Euglenozoa</taxon>
        <taxon>Kinetoplastea</taxon>
        <taxon>Metakinetoplastina</taxon>
        <taxon>Trypanosomatida</taxon>
        <taxon>Trypanosomatidae</taxon>
        <taxon>Leishmaniinae</taxon>
        <taxon>Leptomonas</taxon>
    </lineage>
</organism>
<reference evidence="1 2" key="1">
    <citation type="journal article" date="2015" name="PLoS Pathog.">
        <title>Leptomonas seymouri: Adaptations to the Dixenous Life Cycle Analyzed by Genome Sequencing, Transcriptome Profiling and Co-infection with Leishmania donovani.</title>
        <authorList>
            <person name="Kraeva N."/>
            <person name="Butenko A."/>
            <person name="Hlavacova J."/>
            <person name="Kostygov A."/>
            <person name="Myskova J."/>
            <person name="Grybchuk D."/>
            <person name="Lestinova T."/>
            <person name="Votypka J."/>
            <person name="Volf P."/>
            <person name="Opperdoes F."/>
            <person name="Flegontov P."/>
            <person name="Lukes J."/>
            <person name="Yurchenko V."/>
        </authorList>
    </citation>
    <scope>NUCLEOTIDE SEQUENCE [LARGE SCALE GENOMIC DNA]</scope>
    <source>
        <strain evidence="1 2">ATCC 30220</strain>
    </source>
</reference>
<dbReference type="PANTHER" id="PTHR35609:SF1">
    <property type="entry name" value="MACRO DOMAIN-CONTAINING PROTEIN"/>
    <property type="match status" value="1"/>
</dbReference>
<gene>
    <name evidence="1" type="ORF">ABL78_1758</name>
</gene>
<dbReference type="EMBL" id="LJSK01000031">
    <property type="protein sequence ID" value="KPI89114.1"/>
    <property type="molecule type" value="Genomic_DNA"/>
</dbReference>
<accession>A0A0N1IA55</accession>
<dbReference type="PANTHER" id="PTHR35609">
    <property type="entry name" value="MACRO DOMAIN-CONTAINING PROTEIN"/>
    <property type="match status" value="1"/>
</dbReference>